<dbReference type="Proteomes" id="UP000019486">
    <property type="component" value="Unassembled WGS sequence"/>
</dbReference>
<sequence>MREAVDHLDGKDTKIRVTTIDVPDRVEVRTIREGFGGLNRDVAE</sequence>
<dbReference type="STRING" id="1385369.N825_15740"/>
<evidence type="ECO:0000313" key="1">
    <source>
        <dbReference type="EMBL" id="EWY37852.1"/>
    </source>
</evidence>
<accession>W9GZG6</accession>
<dbReference type="AlphaFoldDB" id="W9GZG6"/>
<reference evidence="1 2" key="1">
    <citation type="submission" date="2013-08" db="EMBL/GenBank/DDBJ databases">
        <title>The genome sequence of Skermanella stibiiresistens.</title>
        <authorList>
            <person name="Zhu W."/>
            <person name="Wang G."/>
        </authorList>
    </citation>
    <scope>NUCLEOTIDE SEQUENCE [LARGE SCALE GENOMIC DNA]</scope>
    <source>
        <strain evidence="1 2">SB22</strain>
    </source>
</reference>
<evidence type="ECO:0000313" key="2">
    <source>
        <dbReference type="Proteomes" id="UP000019486"/>
    </source>
</evidence>
<keyword evidence="2" id="KW-1185">Reference proteome</keyword>
<comment type="caution">
    <text evidence="1">The sequence shown here is derived from an EMBL/GenBank/DDBJ whole genome shotgun (WGS) entry which is preliminary data.</text>
</comment>
<dbReference type="EMBL" id="AVFL01000022">
    <property type="protein sequence ID" value="EWY37852.1"/>
    <property type="molecule type" value="Genomic_DNA"/>
</dbReference>
<gene>
    <name evidence="1" type="ORF">N825_15740</name>
</gene>
<protein>
    <submittedName>
        <fullName evidence="1">Uncharacterized protein</fullName>
    </submittedName>
</protein>
<proteinExistence type="predicted"/>
<name>W9GZG6_9PROT</name>
<organism evidence="1 2">
    <name type="scientific">Skermanella stibiiresistens SB22</name>
    <dbReference type="NCBI Taxonomy" id="1385369"/>
    <lineage>
        <taxon>Bacteria</taxon>
        <taxon>Pseudomonadati</taxon>
        <taxon>Pseudomonadota</taxon>
        <taxon>Alphaproteobacteria</taxon>
        <taxon>Rhodospirillales</taxon>
        <taxon>Azospirillaceae</taxon>
        <taxon>Skermanella</taxon>
    </lineage>
</organism>